<feature type="transmembrane region" description="Helical" evidence="6">
    <location>
        <begin position="402"/>
        <end position="425"/>
    </location>
</feature>
<feature type="transmembrane region" description="Helical" evidence="6">
    <location>
        <begin position="21"/>
        <end position="40"/>
    </location>
</feature>
<dbReference type="FunFam" id="1.20.1740.10:FF:000001">
    <property type="entry name" value="Amino acid permease"/>
    <property type="match status" value="1"/>
</dbReference>
<reference evidence="8 9" key="1">
    <citation type="submission" date="2020-08" db="EMBL/GenBank/DDBJ databases">
        <title>Genomic Encyclopedia of Type Strains, Phase IV (KMG-IV): sequencing the most valuable type-strain genomes for metagenomic binning, comparative biology and taxonomic classification.</title>
        <authorList>
            <person name="Goeker M."/>
        </authorList>
    </citation>
    <scope>NUCLEOTIDE SEQUENCE [LARGE SCALE GENOMIC DNA]</scope>
    <source>
        <strain evidence="8 9">DSM 14552</strain>
    </source>
</reference>
<feature type="transmembrane region" description="Helical" evidence="6">
    <location>
        <begin position="280"/>
        <end position="301"/>
    </location>
</feature>
<accession>A0A7W5ZV37</accession>
<sequence length="458" mass="48318">MTGGTLQGTEQQLEASLQARHVAMIAIGGIIGAGLFVGSSTSIEQIGPAVVISYGLAGLVILMIMRMLSEMAMMHPGAGSFTELVRIALGPLAGFVSGWLYWYFWVIVVAIEAIAGAVIIAQWLPFEVWQIGCVLLALMTLVNLFSARSYGEFEFWLSTAKVVAIVGFIVIAALWAFGVTSPTGNTFANLTAHGGFAPKGWGAVVGGVTSVIFALCGAEIATVAAAESKAPAKVIARMTGSVALRILLFYVLSLILIVAVQPWNTVVPGQSPFASSLALMGIPFAATIMNAVVLVAVLSCLNSGLYVTSRALFGLARHGDAPQALIRLNKRKVPARATLIASLFGYGAMAASILSPQGVFSFLVSASGALMLVIYLMVCIAQVRLRRQVEATAPETIALRMWLFPSLSYATIAAIVIVLIAMAFVPDLRPQFVASAVTVAIVAGAWIILRRPHLRARP</sequence>
<feature type="domain" description="Amino acid permease/ SLC12A" evidence="7">
    <location>
        <begin position="21"/>
        <end position="448"/>
    </location>
</feature>
<feature type="transmembrane region" description="Helical" evidence="6">
    <location>
        <begin position="431"/>
        <end position="449"/>
    </location>
</feature>
<dbReference type="PANTHER" id="PTHR43495">
    <property type="entry name" value="GABA PERMEASE"/>
    <property type="match status" value="1"/>
</dbReference>
<feature type="transmembrane region" description="Helical" evidence="6">
    <location>
        <begin position="200"/>
        <end position="221"/>
    </location>
</feature>
<comment type="caution">
    <text evidence="8">The sequence shown here is derived from an EMBL/GenBank/DDBJ whole genome shotgun (WGS) entry which is preliminary data.</text>
</comment>
<evidence type="ECO:0000259" key="7">
    <source>
        <dbReference type="Pfam" id="PF00324"/>
    </source>
</evidence>
<feature type="transmembrane region" description="Helical" evidence="6">
    <location>
        <begin position="46"/>
        <end position="65"/>
    </location>
</feature>
<evidence type="ECO:0000256" key="6">
    <source>
        <dbReference type="SAM" id="Phobius"/>
    </source>
</evidence>
<evidence type="ECO:0000256" key="3">
    <source>
        <dbReference type="ARBA" id="ARBA00022692"/>
    </source>
</evidence>
<gene>
    <name evidence="8" type="ORF">GGQ88_001796</name>
</gene>
<feature type="transmembrane region" description="Helical" evidence="6">
    <location>
        <begin position="337"/>
        <end position="354"/>
    </location>
</feature>
<evidence type="ECO:0000256" key="1">
    <source>
        <dbReference type="ARBA" id="ARBA00004141"/>
    </source>
</evidence>
<feature type="transmembrane region" description="Helical" evidence="6">
    <location>
        <begin position="129"/>
        <end position="147"/>
    </location>
</feature>
<feature type="transmembrane region" description="Helical" evidence="6">
    <location>
        <begin position="242"/>
        <end position="260"/>
    </location>
</feature>
<keyword evidence="2" id="KW-0813">Transport</keyword>
<dbReference type="InterPro" id="IPR004841">
    <property type="entry name" value="AA-permease/SLC12A_dom"/>
</dbReference>
<evidence type="ECO:0000256" key="4">
    <source>
        <dbReference type="ARBA" id="ARBA00022989"/>
    </source>
</evidence>
<dbReference type="Gene3D" id="1.20.1740.10">
    <property type="entry name" value="Amino acid/polyamine transporter I"/>
    <property type="match status" value="1"/>
</dbReference>
<evidence type="ECO:0000313" key="8">
    <source>
        <dbReference type="EMBL" id="MBB3860530.1"/>
    </source>
</evidence>
<dbReference type="Proteomes" id="UP000562395">
    <property type="component" value="Unassembled WGS sequence"/>
</dbReference>
<keyword evidence="9" id="KW-1185">Reference proteome</keyword>
<proteinExistence type="predicted"/>
<feature type="transmembrane region" description="Helical" evidence="6">
    <location>
        <begin position="159"/>
        <end position="180"/>
    </location>
</feature>
<keyword evidence="5 6" id="KW-0472">Membrane</keyword>
<evidence type="ECO:0000256" key="2">
    <source>
        <dbReference type="ARBA" id="ARBA00022448"/>
    </source>
</evidence>
<evidence type="ECO:0000313" key="9">
    <source>
        <dbReference type="Proteomes" id="UP000562395"/>
    </source>
</evidence>
<keyword evidence="3 6" id="KW-0812">Transmembrane</keyword>
<feature type="transmembrane region" description="Helical" evidence="6">
    <location>
        <begin position="360"/>
        <end position="381"/>
    </location>
</feature>
<dbReference type="RefSeq" id="WP_183612788.1">
    <property type="nucleotide sequence ID" value="NZ_JACICY010000003.1"/>
</dbReference>
<dbReference type="Pfam" id="PF00324">
    <property type="entry name" value="AA_permease"/>
    <property type="match status" value="1"/>
</dbReference>
<organism evidence="8 9">
    <name type="scientific">Novosphingobium hassiacum</name>
    <dbReference type="NCBI Taxonomy" id="173676"/>
    <lineage>
        <taxon>Bacteria</taxon>
        <taxon>Pseudomonadati</taxon>
        <taxon>Pseudomonadota</taxon>
        <taxon>Alphaproteobacteria</taxon>
        <taxon>Sphingomonadales</taxon>
        <taxon>Sphingomonadaceae</taxon>
        <taxon>Novosphingobium</taxon>
    </lineage>
</organism>
<feature type="transmembrane region" description="Helical" evidence="6">
    <location>
        <begin position="100"/>
        <end position="123"/>
    </location>
</feature>
<dbReference type="EMBL" id="JACICY010000003">
    <property type="protein sequence ID" value="MBB3860530.1"/>
    <property type="molecule type" value="Genomic_DNA"/>
</dbReference>
<dbReference type="AlphaFoldDB" id="A0A7W5ZV37"/>
<dbReference type="PIRSF" id="PIRSF006060">
    <property type="entry name" value="AA_transporter"/>
    <property type="match status" value="1"/>
</dbReference>
<evidence type="ECO:0000256" key="5">
    <source>
        <dbReference type="ARBA" id="ARBA00023136"/>
    </source>
</evidence>
<dbReference type="GO" id="GO:0016020">
    <property type="term" value="C:membrane"/>
    <property type="evidence" value="ECO:0007669"/>
    <property type="project" value="UniProtKB-SubCell"/>
</dbReference>
<comment type="subcellular location">
    <subcellularLocation>
        <location evidence="1">Membrane</location>
        <topology evidence="1">Multi-pass membrane protein</topology>
    </subcellularLocation>
</comment>
<name>A0A7W5ZV37_9SPHN</name>
<dbReference type="GO" id="GO:0055085">
    <property type="term" value="P:transmembrane transport"/>
    <property type="evidence" value="ECO:0007669"/>
    <property type="project" value="InterPro"/>
</dbReference>
<dbReference type="PANTHER" id="PTHR43495:SF5">
    <property type="entry name" value="GAMMA-AMINOBUTYRIC ACID PERMEASE"/>
    <property type="match status" value="1"/>
</dbReference>
<keyword evidence="4 6" id="KW-1133">Transmembrane helix</keyword>
<protein>
    <submittedName>
        <fullName evidence="8">L-asparagine transporter-like permease</fullName>
    </submittedName>
</protein>